<dbReference type="InterPro" id="IPR035959">
    <property type="entry name" value="RutC-like_sf"/>
</dbReference>
<dbReference type="VEuPathDB" id="FungiDB:H310_10738"/>
<dbReference type="STRING" id="157072.A0A024TPL8"/>
<dbReference type="InterPro" id="IPR035709">
    <property type="entry name" value="YoaB-like"/>
</dbReference>
<evidence type="ECO:0000313" key="1">
    <source>
        <dbReference type="EMBL" id="ETV96100.1"/>
    </source>
</evidence>
<dbReference type="CDD" id="cd06150">
    <property type="entry name" value="YjgF_YER057c_UK114_like_2"/>
    <property type="match status" value="1"/>
</dbReference>
<dbReference type="EMBL" id="KI913978">
    <property type="protein sequence ID" value="ETV96100.1"/>
    <property type="molecule type" value="Genomic_DNA"/>
</dbReference>
<sequence length="132" mass="14298">MNDDRRNSNGPMSIRRLHTEARYSEVVIHNKTVYLSGQLADNLDGDIRAQTLETLASIDVFLADAGTDKAALLSATIYLKDMADYAAMNVVWDAWVLPGAAPARATVQAYMYDPRVLVEISVIAAAPGTALS</sequence>
<dbReference type="OrthoDB" id="309640at2759"/>
<dbReference type="Gene3D" id="3.30.1330.40">
    <property type="entry name" value="RutC-like"/>
    <property type="match status" value="1"/>
</dbReference>
<dbReference type="PANTHER" id="PTHR47328">
    <property type="match status" value="1"/>
</dbReference>
<dbReference type="RefSeq" id="XP_008875411.1">
    <property type="nucleotide sequence ID" value="XM_008877189.1"/>
</dbReference>
<dbReference type="eggNOG" id="ENOG502S8BE">
    <property type="taxonomic scope" value="Eukaryota"/>
</dbReference>
<dbReference type="InterPro" id="IPR006175">
    <property type="entry name" value="YjgF/YER057c/UK114"/>
</dbReference>
<dbReference type="GeneID" id="20087788"/>
<organism evidence="1">
    <name type="scientific">Aphanomyces invadans</name>
    <dbReference type="NCBI Taxonomy" id="157072"/>
    <lineage>
        <taxon>Eukaryota</taxon>
        <taxon>Sar</taxon>
        <taxon>Stramenopiles</taxon>
        <taxon>Oomycota</taxon>
        <taxon>Saprolegniomycetes</taxon>
        <taxon>Saprolegniales</taxon>
        <taxon>Verrucalvaceae</taxon>
        <taxon>Aphanomyces</taxon>
    </lineage>
</organism>
<reference evidence="1" key="1">
    <citation type="submission" date="2013-12" db="EMBL/GenBank/DDBJ databases">
        <title>The Genome Sequence of Aphanomyces invadans NJM9701.</title>
        <authorList>
            <consortium name="The Broad Institute Genomics Platform"/>
            <person name="Russ C."/>
            <person name="Tyler B."/>
            <person name="van West P."/>
            <person name="Dieguez-Uribeondo J."/>
            <person name="Young S.K."/>
            <person name="Zeng Q."/>
            <person name="Gargeya S."/>
            <person name="Fitzgerald M."/>
            <person name="Abouelleil A."/>
            <person name="Alvarado L."/>
            <person name="Chapman S.B."/>
            <person name="Gainer-Dewar J."/>
            <person name="Goldberg J."/>
            <person name="Griggs A."/>
            <person name="Gujja S."/>
            <person name="Hansen M."/>
            <person name="Howarth C."/>
            <person name="Imamovic A."/>
            <person name="Ireland A."/>
            <person name="Larimer J."/>
            <person name="McCowan C."/>
            <person name="Murphy C."/>
            <person name="Pearson M."/>
            <person name="Poon T.W."/>
            <person name="Priest M."/>
            <person name="Roberts A."/>
            <person name="Saif S."/>
            <person name="Shea T."/>
            <person name="Sykes S."/>
            <person name="Wortman J."/>
            <person name="Nusbaum C."/>
            <person name="Birren B."/>
        </authorList>
    </citation>
    <scope>NUCLEOTIDE SEQUENCE [LARGE SCALE GENOMIC DNA]</scope>
    <source>
        <strain evidence="1">NJM9701</strain>
    </source>
</reference>
<dbReference type="AlphaFoldDB" id="A0A024TPL8"/>
<dbReference type="SUPFAM" id="SSF55298">
    <property type="entry name" value="YjgF-like"/>
    <property type="match status" value="1"/>
</dbReference>
<accession>A0A024TPL8</accession>
<dbReference type="PANTHER" id="PTHR47328:SF1">
    <property type="entry name" value="RUTC FAMILY PROTEIN YOAB"/>
    <property type="match status" value="1"/>
</dbReference>
<proteinExistence type="predicted"/>
<gene>
    <name evidence="1" type="ORF">H310_10738</name>
</gene>
<protein>
    <submittedName>
        <fullName evidence="1">Uncharacterized protein</fullName>
    </submittedName>
</protein>
<dbReference type="Pfam" id="PF01042">
    <property type="entry name" value="Ribonuc_L-PSP"/>
    <property type="match status" value="1"/>
</dbReference>
<name>A0A024TPL8_9STRA</name>